<dbReference type="PROSITE" id="PS50928">
    <property type="entry name" value="ABC_TM1"/>
    <property type="match status" value="1"/>
</dbReference>
<evidence type="ECO:0000256" key="1">
    <source>
        <dbReference type="ARBA" id="ARBA00004651"/>
    </source>
</evidence>
<keyword evidence="3" id="KW-1003">Cell membrane</keyword>
<accession>A0A3A6PPF9</accession>
<dbReference type="InterPro" id="IPR035906">
    <property type="entry name" value="MetI-like_sf"/>
</dbReference>
<gene>
    <name evidence="9" type="ORF">D3P09_04650</name>
</gene>
<feature type="transmembrane region" description="Helical" evidence="7">
    <location>
        <begin position="236"/>
        <end position="257"/>
    </location>
</feature>
<comment type="caution">
    <text evidence="9">The sequence shown here is derived from an EMBL/GenBank/DDBJ whole genome shotgun (WGS) entry which is preliminary data.</text>
</comment>
<comment type="subcellular location">
    <subcellularLocation>
        <location evidence="1 7">Cell membrane</location>
        <topology evidence="1 7">Multi-pass membrane protein</topology>
    </subcellularLocation>
</comment>
<dbReference type="PANTHER" id="PTHR32243">
    <property type="entry name" value="MALTOSE TRANSPORT SYSTEM PERMEASE-RELATED"/>
    <property type="match status" value="1"/>
</dbReference>
<evidence type="ECO:0000256" key="4">
    <source>
        <dbReference type="ARBA" id="ARBA00022692"/>
    </source>
</evidence>
<dbReference type="SUPFAM" id="SSF161098">
    <property type="entry name" value="MetI-like"/>
    <property type="match status" value="1"/>
</dbReference>
<dbReference type="AlphaFoldDB" id="A0A3A6PPF9"/>
<evidence type="ECO:0000256" key="5">
    <source>
        <dbReference type="ARBA" id="ARBA00022989"/>
    </source>
</evidence>
<keyword evidence="10" id="KW-1185">Reference proteome</keyword>
<feature type="transmembrane region" description="Helical" evidence="7">
    <location>
        <begin position="12"/>
        <end position="32"/>
    </location>
</feature>
<evidence type="ECO:0000313" key="9">
    <source>
        <dbReference type="EMBL" id="RJX41278.1"/>
    </source>
</evidence>
<keyword evidence="4 7" id="KW-0812">Transmembrane</keyword>
<evidence type="ECO:0000256" key="7">
    <source>
        <dbReference type="RuleBase" id="RU363032"/>
    </source>
</evidence>
<feature type="transmembrane region" description="Helical" evidence="7">
    <location>
        <begin position="136"/>
        <end position="158"/>
    </location>
</feature>
<keyword evidence="6 7" id="KW-0472">Membrane</keyword>
<feature type="transmembrane region" description="Helical" evidence="7">
    <location>
        <begin position="69"/>
        <end position="96"/>
    </location>
</feature>
<feature type="domain" description="ABC transmembrane type-1" evidence="8">
    <location>
        <begin position="70"/>
        <end position="257"/>
    </location>
</feature>
<keyword evidence="2 7" id="KW-0813">Transport</keyword>
<dbReference type="GO" id="GO:0005886">
    <property type="term" value="C:plasma membrane"/>
    <property type="evidence" value="ECO:0007669"/>
    <property type="project" value="UniProtKB-SubCell"/>
</dbReference>
<protein>
    <submittedName>
        <fullName evidence="9">Carbohydrate ABC transporter permease</fullName>
    </submittedName>
</protein>
<evidence type="ECO:0000256" key="2">
    <source>
        <dbReference type="ARBA" id="ARBA00022448"/>
    </source>
</evidence>
<evidence type="ECO:0000259" key="8">
    <source>
        <dbReference type="PROSITE" id="PS50928"/>
    </source>
</evidence>
<feature type="transmembrane region" description="Helical" evidence="7">
    <location>
        <begin position="179"/>
        <end position="202"/>
    </location>
</feature>
<feature type="transmembrane region" description="Helical" evidence="7">
    <location>
        <begin position="103"/>
        <end position="124"/>
    </location>
</feature>
<dbReference type="GO" id="GO:0055085">
    <property type="term" value="P:transmembrane transport"/>
    <property type="evidence" value="ECO:0007669"/>
    <property type="project" value="InterPro"/>
</dbReference>
<evidence type="ECO:0000256" key="3">
    <source>
        <dbReference type="ARBA" id="ARBA00022475"/>
    </source>
</evidence>
<evidence type="ECO:0000313" key="10">
    <source>
        <dbReference type="Proteomes" id="UP000267798"/>
    </source>
</evidence>
<dbReference type="PANTHER" id="PTHR32243:SF18">
    <property type="entry name" value="INNER MEMBRANE ABC TRANSPORTER PERMEASE PROTEIN YCJP"/>
    <property type="match status" value="1"/>
</dbReference>
<keyword evidence="5 7" id="KW-1133">Transmembrane helix</keyword>
<evidence type="ECO:0000256" key="6">
    <source>
        <dbReference type="ARBA" id="ARBA00023136"/>
    </source>
</evidence>
<dbReference type="Proteomes" id="UP000267798">
    <property type="component" value="Unassembled WGS sequence"/>
</dbReference>
<organism evidence="9 10">
    <name type="scientific">Paenibacillus pinisoli</name>
    <dbReference type="NCBI Taxonomy" id="1276110"/>
    <lineage>
        <taxon>Bacteria</taxon>
        <taxon>Bacillati</taxon>
        <taxon>Bacillota</taxon>
        <taxon>Bacilli</taxon>
        <taxon>Bacillales</taxon>
        <taxon>Paenibacillaceae</taxon>
        <taxon>Paenibacillus</taxon>
    </lineage>
</organism>
<dbReference type="EMBL" id="QXQB01000001">
    <property type="protein sequence ID" value="RJX41278.1"/>
    <property type="molecule type" value="Genomic_DNA"/>
</dbReference>
<dbReference type="InterPro" id="IPR050901">
    <property type="entry name" value="BP-dep_ABC_trans_perm"/>
</dbReference>
<dbReference type="Gene3D" id="1.10.3720.10">
    <property type="entry name" value="MetI-like"/>
    <property type="match status" value="1"/>
</dbReference>
<name>A0A3A6PPF9_9BACL</name>
<dbReference type="OrthoDB" id="9810086at2"/>
<dbReference type="InterPro" id="IPR000515">
    <property type="entry name" value="MetI-like"/>
</dbReference>
<dbReference type="RefSeq" id="WP_120107607.1">
    <property type="nucleotide sequence ID" value="NZ_QXQB01000001.1"/>
</dbReference>
<sequence>MKRKKRIKTIIMSSLTGLVVISFAFPFVWMLLASFKTQAQIMSPDEFLIFKPTGQNYVNVFNEYDFMKFIINSFIVAAGSTLGSLILGLPAAYAIARHRLQGLGLVILVARIIPGITFLIPWFIIFSQLGLVDSYLSLILSHMLVGLPFIIWVMISFFEGLPTEIEEAGLIDGCTPTQVFLRIVLPISGPGIITSSLLSFIFSWNNFMFSIILAGDKTKTLPVAVFNFMSYSEINWGALMASACVITLPVLIIALLAQRFIVSGLAAGAVKG</sequence>
<comment type="similarity">
    <text evidence="7">Belongs to the binding-protein-dependent transport system permease family.</text>
</comment>
<reference evidence="9 10" key="1">
    <citation type="submission" date="2018-09" db="EMBL/GenBank/DDBJ databases">
        <title>Paenibacillus aracenensis nov. sp. isolated from a cave in southern Spain.</title>
        <authorList>
            <person name="Jurado V."/>
            <person name="Gutierrez-Patricio S."/>
            <person name="Gonzalez-Pimentel J.L."/>
            <person name="Miller A.Z."/>
            <person name="Laiz L."/>
            <person name="Saiz-Jimenez C."/>
        </authorList>
    </citation>
    <scope>NUCLEOTIDE SEQUENCE [LARGE SCALE GENOMIC DNA]</scope>
    <source>
        <strain evidence="9 10">JCM 19203</strain>
    </source>
</reference>
<dbReference type="Pfam" id="PF00528">
    <property type="entry name" value="BPD_transp_1"/>
    <property type="match status" value="1"/>
</dbReference>
<proteinExistence type="inferred from homology"/>
<dbReference type="CDD" id="cd06261">
    <property type="entry name" value="TM_PBP2"/>
    <property type="match status" value="1"/>
</dbReference>